<proteinExistence type="predicted"/>
<evidence type="ECO:0000256" key="1">
    <source>
        <dbReference type="SAM" id="MobiDB-lite"/>
    </source>
</evidence>
<feature type="compositionally biased region" description="Basic residues" evidence="1">
    <location>
        <begin position="10"/>
        <end position="22"/>
    </location>
</feature>
<organism evidence="2">
    <name type="scientific">Lyngbya confervoides BDU141951</name>
    <dbReference type="NCBI Taxonomy" id="1574623"/>
    <lineage>
        <taxon>Bacteria</taxon>
        <taxon>Bacillati</taxon>
        <taxon>Cyanobacteriota</taxon>
        <taxon>Cyanophyceae</taxon>
        <taxon>Oscillatoriophycideae</taxon>
        <taxon>Oscillatoriales</taxon>
        <taxon>Microcoleaceae</taxon>
        <taxon>Lyngbya</taxon>
    </lineage>
</organism>
<feature type="region of interest" description="Disordered" evidence="1">
    <location>
        <begin position="1"/>
        <end position="26"/>
    </location>
</feature>
<protein>
    <submittedName>
        <fullName evidence="2">Uncharacterized protein</fullName>
    </submittedName>
</protein>
<gene>
    <name evidence="2" type="ORF">QQ91_015675</name>
</gene>
<name>A0A0C1Y7Z4_9CYAN</name>
<reference evidence="2" key="2">
    <citation type="journal article" date="2015" name="Genome Announc.">
        <title>Draft Genome Sequence of Filamentous Marine Cyanobacterium Lyngbya confervoides Strain BDU141951.</title>
        <authorList>
            <person name="Chandrababunaidu M.M."/>
            <person name="Sen D."/>
            <person name="Tripathy S."/>
        </authorList>
    </citation>
    <scope>NUCLEOTIDE SEQUENCE</scope>
    <source>
        <strain evidence="2">BDU141951</strain>
    </source>
</reference>
<evidence type="ECO:0000313" key="2">
    <source>
        <dbReference type="EMBL" id="NEV68551.1"/>
    </source>
</evidence>
<reference evidence="2" key="1">
    <citation type="submission" date="2014-11" db="EMBL/GenBank/DDBJ databases">
        <authorList>
            <person name="Malar M.C."/>
            <person name="Sen D."/>
            <person name="Tripathy S."/>
        </authorList>
    </citation>
    <scope>NUCLEOTIDE SEQUENCE</scope>
    <source>
        <strain evidence="2">BDU141951</strain>
    </source>
</reference>
<dbReference type="EMBL" id="JTHE02000003">
    <property type="protein sequence ID" value="NEV68551.1"/>
    <property type="molecule type" value="Genomic_DNA"/>
</dbReference>
<comment type="caution">
    <text evidence="2">The sequence shown here is derived from an EMBL/GenBank/DDBJ whole genome shotgun (WGS) entry which is preliminary data.</text>
</comment>
<sequence length="66" mass="7333">MSASEQARALMHRHHHNIKRRQQSLLGRVNSEVGMPAETAAYWSTIQGKPTAGARRDYDRSGSALS</sequence>
<accession>A0A0C1Y7Z4</accession>
<reference evidence="2" key="3">
    <citation type="submission" date="2020-02" db="EMBL/GenBank/DDBJ databases">
        <authorList>
            <person name="Sarangi A.N."/>
            <person name="Ghosh S."/>
            <person name="Mukherjee M."/>
            <person name="Tripathy S."/>
        </authorList>
    </citation>
    <scope>NUCLEOTIDE SEQUENCE</scope>
    <source>
        <strain evidence="2">BDU141951</strain>
    </source>
</reference>
<feature type="region of interest" description="Disordered" evidence="1">
    <location>
        <begin position="43"/>
        <end position="66"/>
    </location>
</feature>
<dbReference type="AlphaFoldDB" id="A0A0C1Y7Z4"/>